<feature type="compositionally biased region" description="Basic and acidic residues" evidence="1">
    <location>
        <begin position="1"/>
        <end position="24"/>
    </location>
</feature>
<protein>
    <submittedName>
        <fullName evidence="2">Uncharacterized protein</fullName>
    </submittedName>
</protein>
<comment type="caution">
    <text evidence="2">The sequence shown here is derived from an EMBL/GenBank/DDBJ whole genome shotgun (WGS) entry which is preliminary data.</text>
</comment>
<keyword evidence="3" id="KW-1185">Reference proteome</keyword>
<accession>W7THZ7</accession>
<name>W7THZ7_9STRA</name>
<organism evidence="2 3">
    <name type="scientific">Nannochloropsis gaditana</name>
    <dbReference type="NCBI Taxonomy" id="72520"/>
    <lineage>
        <taxon>Eukaryota</taxon>
        <taxon>Sar</taxon>
        <taxon>Stramenopiles</taxon>
        <taxon>Ochrophyta</taxon>
        <taxon>Eustigmatophyceae</taxon>
        <taxon>Eustigmatales</taxon>
        <taxon>Monodopsidaceae</taxon>
        <taxon>Nannochloropsis</taxon>
    </lineage>
</organism>
<dbReference type="EMBL" id="AZIL01003004">
    <property type="protein sequence ID" value="EWM20544.1"/>
    <property type="molecule type" value="Genomic_DNA"/>
</dbReference>
<sequence length="67" mass="7547">MDIEGGGRLKASNDDARAHLEGKSMKGGMNSSKLCDERLVPISRQFVALDNRGRCRQWSTMVKRSFF</sequence>
<proteinExistence type="predicted"/>
<evidence type="ECO:0000313" key="2">
    <source>
        <dbReference type="EMBL" id="EWM20544.1"/>
    </source>
</evidence>
<gene>
    <name evidence="2" type="ORF">Naga_101390g2</name>
</gene>
<evidence type="ECO:0000313" key="3">
    <source>
        <dbReference type="Proteomes" id="UP000019335"/>
    </source>
</evidence>
<reference evidence="2 3" key="1">
    <citation type="journal article" date="2014" name="Mol. Plant">
        <title>Chromosome Scale Genome Assembly and Transcriptome Profiling of Nannochloropsis gaditana in Nitrogen Depletion.</title>
        <authorList>
            <person name="Corteggiani Carpinelli E."/>
            <person name="Telatin A."/>
            <person name="Vitulo N."/>
            <person name="Forcato C."/>
            <person name="D'Angelo M."/>
            <person name="Schiavon R."/>
            <person name="Vezzi A."/>
            <person name="Giacometti G.M."/>
            <person name="Morosinotto T."/>
            <person name="Valle G."/>
        </authorList>
    </citation>
    <scope>NUCLEOTIDE SEQUENCE [LARGE SCALE GENOMIC DNA]</scope>
    <source>
        <strain evidence="2 3">B-31</strain>
    </source>
</reference>
<evidence type="ECO:0000256" key="1">
    <source>
        <dbReference type="SAM" id="MobiDB-lite"/>
    </source>
</evidence>
<dbReference type="Proteomes" id="UP000019335">
    <property type="component" value="Unassembled WGS sequence"/>
</dbReference>
<dbReference type="AlphaFoldDB" id="W7THZ7"/>
<feature type="region of interest" description="Disordered" evidence="1">
    <location>
        <begin position="1"/>
        <end position="29"/>
    </location>
</feature>